<dbReference type="RefSeq" id="WP_130422497.1">
    <property type="nucleotide sequence ID" value="NZ_SHKW01000001.1"/>
</dbReference>
<gene>
    <name evidence="1" type="ORF">BDD14_5434</name>
</gene>
<organism evidence="1 2">
    <name type="scientific">Edaphobacter modestus</name>
    <dbReference type="NCBI Taxonomy" id="388466"/>
    <lineage>
        <taxon>Bacteria</taxon>
        <taxon>Pseudomonadati</taxon>
        <taxon>Acidobacteriota</taxon>
        <taxon>Terriglobia</taxon>
        <taxon>Terriglobales</taxon>
        <taxon>Acidobacteriaceae</taxon>
        <taxon>Edaphobacter</taxon>
    </lineage>
</organism>
<reference evidence="1 2" key="1">
    <citation type="submission" date="2019-02" db="EMBL/GenBank/DDBJ databases">
        <title>Genomic Encyclopedia of Archaeal and Bacterial Type Strains, Phase II (KMG-II): from individual species to whole genera.</title>
        <authorList>
            <person name="Goeker M."/>
        </authorList>
    </citation>
    <scope>NUCLEOTIDE SEQUENCE [LARGE SCALE GENOMIC DNA]</scope>
    <source>
        <strain evidence="1 2">DSM 18101</strain>
    </source>
</reference>
<name>A0A4Q7Z2G9_9BACT</name>
<keyword evidence="2" id="KW-1185">Reference proteome</keyword>
<evidence type="ECO:0000313" key="1">
    <source>
        <dbReference type="EMBL" id="RZU43729.1"/>
    </source>
</evidence>
<dbReference type="EMBL" id="SHKW01000001">
    <property type="protein sequence ID" value="RZU43729.1"/>
    <property type="molecule type" value="Genomic_DNA"/>
</dbReference>
<proteinExistence type="predicted"/>
<dbReference type="AlphaFoldDB" id="A0A4Q7Z2G9"/>
<comment type="caution">
    <text evidence="1">The sequence shown here is derived from an EMBL/GenBank/DDBJ whole genome shotgun (WGS) entry which is preliminary data.</text>
</comment>
<protein>
    <submittedName>
        <fullName evidence="1">Uncharacterized protein</fullName>
    </submittedName>
</protein>
<accession>A0A4Q7Z2G9</accession>
<dbReference type="Proteomes" id="UP000292958">
    <property type="component" value="Unassembled WGS sequence"/>
</dbReference>
<evidence type="ECO:0000313" key="2">
    <source>
        <dbReference type="Proteomes" id="UP000292958"/>
    </source>
</evidence>
<sequence length="78" mass="8529">MGHYTKSDGSLVFEIDGAKTPPNLPASKEPWNITQVRVASDFTAWALYDVFKAPPELLSIEPVKGTVKILNPTASDQQ</sequence>